<evidence type="ECO:0000313" key="4">
    <source>
        <dbReference type="EMBL" id="OHW61847.1"/>
    </source>
</evidence>
<dbReference type="AlphaFoldDB" id="A0A1S1V6S9"/>
<comment type="caution">
    <text evidence="4">The sequence shown here is derived from an EMBL/GenBank/DDBJ whole genome shotgun (WGS) entry which is preliminary data.</text>
</comment>
<organism evidence="4 5">
    <name type="scientific">Andreesenia angusta</name>
    <dbReference type="NCBI Taxonomy" id="39480"/>
    <lineage>
        <taxon>Bacteria</taxon>
        <taxon>Bacillati</taxon>
        <taxon>Bacillota</taxon>
        <taxon>Tissierellia</taxon>
        <taxon>Tissierellales</taxon>
        <taxon>Gottschalkiaceae</taxon>
        <taxon>Andreesenia</taxon>
    </lineage>
</organism>
<dbReference type="Proteomes" id="UP000180254">
    <property type="component" value="Unassembled WGS sequence"/>
</dbReference>
<dbReference type="InterPro" id="IPR029052">
    <property type="entry name" value="Metallo-depent_PP-like"/>
</dbReference>
<dbReference type="EMBL" id="MKIE01000007">
    <property type="protein sequence ID" value="OHW61847.1"/>
    <property type="molecule type" value="Genomic_DNA"/>
</dbReference>
<accession>A0A1S1V6S9</accession>
<keyword evidence="5" id="KW-1185">Reference proteome</keyword>
<dbReference type="PANTHER" id="PTHR11124">
    <property type="entry name" value="VACUOLAR SORTING PROTEIN VPS29"/>
    <property type="match status" value="1"/>
</dbReference>
<dbReference type="STRING" id="39480.EUAN_18550"/>
<dbReference type="RefSeq" id="WP_071063884.1">
    <property type="nucleotide sequence ID" value="NZ_MKIE01000007.1"/>
</dbReference>
<dbReference type="GO" id="GO:0046872">
    <property type="term" value="F:metal ion binding"/>
    <property type="evidence" value="ECO:0007669"/>
    <property type="project" value="UniProtKB-KW"/>
</dbReference>
<keyword evidence="4" id="KW-0378">Hydrolase</keyword>
<feature type="domain" description="Calcineurin-like phosphoesterase" evidence="3">
    <location>
        <begin position="1"/>
        <end position="148"/>
    </location>
</feature>
<dbReference type="EC" id="3.1.4.-" evidence="2"/>
<dbReference type="OrthoDB" id="9800565at2"/>
<evidence type="ECO:0000256" key="2">
    <source>
        <dbReference type="RuleBase" id="RU362039"/>
    </source>
</evidence>
<proteinExistence type="inferred from homology"/>
<dbReference type="Pfam" id="PF12850">
    <property type="entry name" value="Metallophos_2"/>
    <property type="match status" value="1"/>
</dbReference>
<evidence type="ECO:0000259" key="3">
    <source>
        <dbReference type="Pfam" id="PF12850"/>
    </source>
</evidence>
<evidence type="ECO:0000313" key="5">
    <source>
        <dbReference type="Proteomes" id="UP000180254"/>
    </source>
</evidence>
<dbReference type="InterPro" id="IPR000979">
    <property type="entry name" value="Phosphodiesterase_MJ0936/Vps29"/>
</dbReference>
<dbReference type="Gene3D" id="3.60.21.10">
    <property type="match status" value="1"/>
</dbReference>
<dbReference type="InterPro" id="IPR024654">
    <property type="entry name" value="Calcineurin-like_PHP_lpxH"/>
</dbReference>
<dbReference type="SUPFAM" id="SSF56300">
    <property type="entry name" value="Metallo-dependent phosphatases"/>
    <property type="match status" value="1"/>
</dbReference>
<reference evidence="4 5" key="1">
    <citation type="submission" date="2016-09" db="EMBL/GenBank/DDBJ databases">
        <title>Genome sequence of Eubacterium angustum.</title>
        <authorList>
            <person name="Poehlein A."/>
            <person name="Daniel R."/>
        </authorList>
    </citation>
    <scope>NUCLEOTIDE SEQUENCE [LARGE SCALE GENOMIC DNA]</scope>
    <source>
        <strain evidence="4 5">DSM 1989</strain>
    </source>
</reference>
<dbReference type="NCBIfam" id="TIGR00040">
    <property type="entry name" value="yfcE"/>
    <property type="match status" value="1"/>
</dbReference>
<comment type="similarity">
    <text evidence="1 2">Belongs to the metallophosphoesterase superfamily. YfcE family.</text>
</comment>
<sequence>MKILVVSDTHGSIGNVIEHLEKDRSYEMVIHLGDNTEDGKAISALTGIETLIVKGNCDYKDDTSPEEIFVELEGVKLFATHGHKYGVKRDIANIFYRGKELEADIVVFGHTHISLSIEHEKLHVFNPGSSSEPRLGMKPSMGILELKDGALEKKIIEL</sequence>
<comment type="cofactor">
    <cofactor evidence="2">
        <name>a divalent metal cation</name>
        <dbReference type="ChEBI" id="CHEBI:60240"/>
    </cofactor>
</comment>
<dbReference type="GO" id="GO:0016787">
    <property type="term" value="F:hydrolase activity"/>
    <property type="evidence" value="ECO:0007669"/>
    <property type="project" value="UniProtKB-UniRule"/>
</dbReference>
<gene>
    <name evidence="4" type="primary">yfcE_2</name>
    <name evidence="4" type="ORF">EUAN_18550</name>
</gene>
<protein>
    <recommendedName>
        <fullName evidence="2">Phosphoesterase</fullName>
        <ecNumber evidence="2">3.1.4.-</ecNumber>
    </recommendedName>
</protein>
<keyword evidence="2" id="KW-0479">Metal-binding</keyword>
<name>A0A1S1V6S9_9FIRM</name>
<evidence type="ECO:0000256" key="1">
    <source>
        <dbReference type="ARBA" id="ARBA00008950"/>
    </source>
</evidence>